<dbReference type="Proteomes" id="UP000270291">
    <property type="component" value="Unassembled WGS sequence"/>
</dbReference>
<dbReference type="Pfam" id="PF01243">
    <property type="entry name" value="PNPOx_N"/>
    <property type="match status" value="1"/>
</dbReference>
<keyword evidence="3" id="KW-1185">Reference proteome</keyword>
<dbReference type="RefSeq" id="WP_125437277.1">
    <property type="nucleotide sequence ID" value="NZ_RWIU01000003.1"/>
</dbReference>
<evidence type="ECO:0000313" key="3">
    <source>
        <dbReference type="Proteomes" id="UP000270291"/>
    </source>
</evidence>
<dbReference type="EMBL" id="RWIU01000003">
    <property type="protein sequence ID" value="RSK43284.1"/>
    <property type="molecule type" value="Genomic_DNA"/>
</dbReference>
<dbReference type="InterPro" id="IPR011576">
    <property type="entry name" value="Pyridox_Oxase_N"/>
</dbReference>
<sequence>MGKHYPTITPEIQTFIERQHLFFVGTAAADGRVNISPKGQDTLRVLDANRVAWLNLTGSGNETAAHLLEVNRITLMWCAFEGRPNILRLYGAATVYHPRDAEWVELLPLFPTLPGARQIVVVTVDLVQTSCGMAVPLLDFRAERDELNDSMEKRGPEQVAQYWHDRNARSLDGKPTGI</sequence>
<gene>
    <name evidence="2" type="ORF">EI293_10250</name>
</gene>
<dbReference type="PANTHER" id="PTHR39336:SF1">
    <property type="entry name" value="PYRIDOXAMINE PHOSPHATE OXIDASE FAMILY PROTEIN (AFU_ORTHOLOGUE AFUA_6G11440)"/>
    <property type="match status" value="1"/>
</dbReference>
<accession>A0A3R9P387</accession>
<comment type="caution">
    <text evidence="2">The sequence shown here is derived from an EMBL/GenBank/DDBJ whole genome shotgun (WGS) entry which is preliminary data.</text>
</comment>
<dbReference type="PANTHER" id="PTHR39336">
    <property type="entry name" value="PYRIDOXAMINE PHOSPHATE OXIDASE FAMILY PROTEIN (AFU_ORTHOLOGUE AFUA_6G11440)"/>
    <property type="match status" value="1"/>
</dbReference>
<proteinExistence type="predicted"/>
<dbReference type="AlphaFoldDB" id="A0A3R9P387"/>
<evidence type="ECO:0000313" key="2">
    <source>
        <dbReference type="EMBL" id="RSK43284.1"/>
    </source>
</evidence>
<dbReference type="Gene3D" id="2.30.110.10">
    <property type="entry name" value="Electron Transport, Fmn-binding Protein, Chain A"/>
    <property type="match status" value="1"/>
</dbReference>
<reference evidence="2 3" key="1">
    <citation type="submission" date="2018-12" db="EMBL/GenBank/DDBJ databases">
        <authorList>
            <person name="Feng G."/>
            <person name="Zhu H."/>
        </authorList>
    </citation>
    <scope>NUCLEOTIDE SEQUENCE [LARGE SCALE GENOMIC DNA]</scope>
    <source>
        <strain evidence="2 3">LMG 26000</strain>
    </source>
</reference>
<name>A0A3R9P387_9BACT</name>
<feature type="domain" description="Pyridoxamine 5'-phosphate oxidase N-terminal" evidence="1">
    <location>
        <begin position="8"/>
        <end position="130"/>
    </location>
</feature>
<protein>
    <submittedName>
        <fullName evidence="2">Pyridoxamine 5'-phosphate oxidase family protein</fullName>
    </submittedName>
</protein>
<dbReference type="InterPro" id="IPR012349">
    <property type="entry name" value="Split_barrel_FMN-bd"/>
</dbReference>
<dbReference type="OrthoDB" id="115989at2"/>
<organism evidence="2 3">
    <name type="scientific">Hymenobacter perfusus</name>
    <dbReference type="NCBI Taxonomy" id="1236770"/>
    <lineage>
        <taxon>Bacteria</taxon>
        <taxon>Pseudomonadati</taxon>
        <taxon>Bacteroidota</taxon>
        <taxon>Cytophagia</taxon>
        <taxon>Cytophagales</taxon>
        <taxon>Hymenobacteraceae</taxon>
        <taxon>Hymenobacter</taxon>
    </lineage>
</organism>
<evidence type="ECO:0000259" key="1">
    <source>
        <dbReference type="Pfam" id="PF01243"/>
    </source>
</evidence>
<dbReference type="SUPFAM" id="SSF50475">
    <property type="entry name" value="FMN-binding split barrel"/>
    <property type="match status" value="1"/>
</dbReference>